<keyword evidence="1" id="KW-0812">Transmembrane</keyword>
<feature type="transmembrane region" description="Helical" evidence="1">
    <location>
        <begin position="66"/>
        <end position="84"/>
    </location>
</feature>
<accession>A0A5B8RGT1</accession>
<feature type="transmembrane region" description="Helical" evidence="1">
    <location>
        <begin position="7"/>
        <end position="24"/>
    </location>
</feature>
<evidence type="ECO:0000313" key="3">
    <source>
        <dbReference type="EMBL" id="QEA06692.1"/>
    </source>
</evidence>
<organism evidence="3">
    <name type="scientific">uncultured organism</name>
    <dbReference type="NCBI Taxonomy" id="155900"/>
    <lineage>
        <taxon>unclassified sequences</taxon>
        <taxon>environmental samples</taxon>
    </lineage>
</organism>
<dbReference type="SUPFAM" id="SSF103481">
    <property type="entry name" value="Multidrug resistance efflux transporter EmrE"/>
    <property type="match status" value="2"/>
</dbReference>
<evidence type="ECO:0000256" key="1">
    <source>
        <dbReference type="SAM" id="Phobius"/>
    </source>
</evidence>
<keyword evidence="1" id="KW-0472">Membrane</keyword>
<dbReference type="InterPro" id="IPR037185">
    <property type="entry name" value="EmrE-like"/>
</dbReference>
<feature type="transmembrane region" description="Helical" evidence="1">
    <location>
        <begin position="261"/>
        <end position="282"/>
    </location>
</feature>
<feature type="domain" description="EamA" evidence="2">
    <location>
        <begin position="149"/>
        <end position="271"/>
    </location>
</feature>
<feature type="transmembrane region" description="Helical" evidence="1">
    <location>
        <begin position="179"/>
        <end position="199"/>
    </location>
</feature>
<dbReference type="EMBL" id="MN079162">
    <property type="protein sequence ID" value="QEA06692.1"/>
    <property type="molecule type" value="Genomic_DNA"/>
</dbReference>
<gene>
    <name evidence="3" type="ORF">KBTEX_03032</name>
</gene>
<protein>
    <recommendedName>
        <fullName evidence="2">EamA domain-containing protein</fullName>
    </recommendedName>
</protein>
<dbReference type="GO" id="GO:0016020">
    <property type="term" value="C:membrane"/>
    <property type="evidence" value="ECO:0007669"/>
    <property type="project" value="InterPro"/>
</dbReference>
<dbReference type="PANTHER" id="PTHR22911">
    <property type="entry name" value="ACYL-MALONYL CONDENSING ENZYME-RELATED"/>
    <property type="match status" value="1"/>
</dbReference>
<dbReference type="PANTHER" id="PTHR22911:SF79">
    <property type="entry name" value="MOBA-LIKE NTP TRANSFERASE DOMAIN-CONTAINING PROTEIN"/>
    <property type="match status" value="1"/>
</dbReference>
<feature type="transmembrane region" description="Helical" evidence="1">
    <location>
        <begin position="237"/>
        <end position="255"/>
    </location>
</feature>
<feature type="transmembrane region" description="Helical" evidence="1">
    <location>
        <begin position="205"/>
        <end position="225"/>
    </location>
</feature>
<proteinExistence type="predicted"/>
<feature type="transmembrane region" description="Helical" evidence="1">
    <location>
        <begin position="124"/>
        <end position="142"/>
    </location>
</feature>
<sequence length="287" mass="30187">MSSPVRGLVQVNVSVLLLGLVPLFAKLVDLDAVGIIAWRSFVGALALLAWLAVCRERGWWLASGRDRLLVVVLGVIMAVHWTAYFHAIQVATVAVAVVSMFTWPVMAVLIEPLFHGGGWHPRDLALAVLALAGVALVVPDFSLDSGQLAGALWGLFSALLFALRNVLHRHYLTRYPGTVTMAWQLVVICVCLAAFVQPPASTTDAGLLVLLGAVFTACAHSLFVASMRYLPAKSAGMISCLQPVYGITAAALVLGEVPPPLAVVGAALVLTVAVAETVGLPARSRGG</sequence>
<dbReference type="InterPro" id="IPR000620">
    <property type="entry name" value="EamA_dom"/>
</dbReference>
<feature type="domain" description="EamA" evidence="2">
    <location>
        <begin position="7"/>
        <end position="138"/>
    </location>
</feature>
<dbReference type="Pfam" id="PF00892">
    <property type="entry name" value="EamA"/>
    <property type="match status" value="2"/>
</dbReference>
<keyword evidence="1" id="KW-1133">Transmembrane helix</keyword>
<dbReference type="AlphaFoldDB" id="A0A5B8RGT1"/>
<reference evidence="3" key="1">
    <citation type="submission" date="2019-06" db="EMBL/GenBank/DDBJ databases">
        <authorList>
            <person name="Murdoch R.W."/>
            <person name="Fathepure B."/>
        </authorList>
    </citation>
    <scope>NUCLEOTIDE SEQUENCE</scope>
</reference>
<feature type="transmembrane region" description="Helical" evidence="1">
    <location>
        <begin position="36"/>
        <end position="54"/>
    </location>
</feature>
<feature type="transmembrane region" description="Helical" evidence="1">
    <location>
        <begin position="148"/>
        <end position="167"/>
    </location>
</feature>
<name>A0A5B8RGT1_9ZZZZ</name>
<feature type="transmembrane region" description="Helical" evidence="1">
    <location>
        <begin position="90"/>
        <end position="112"/>
    </location>
</feature>
<evidence type="ECO:0000259" key="2">
    <source>
        <dbReference type="Pfam" id="PF00892"/>
    </source>
</evidence>